<accession>A0A3G5ADW4</accession>
<evidence type="ECO:0000313" key="1">
    <source>
        <dbReference type="EMBL" id="AYV84461.1"/>
    </source>
</evidence>
<organism evidence="1">
    <name type="scientific">Hyperionvirus sp</name>
    <dbReference type="NCBI Taxonomy" id="2487770"/>
    <lineage>
        <taxon>Viruses</taxon>
        <taxon>Varidnaviria</taxon>
        <taxon>Bamfordvirae</taxon>
        <taxon>Nucleocytoviricota</taxon>
        <taxon>Megaviricetes</taxon>
        <taxon>Imitervirales</taxon>
        <taxon>Mimiviridae</taxon>
        <taxon>Klosneuvirinae</taxon>
    </lineage>
</organism>
<gene>
    <name evidence="1" type="ORF">Hyperionvirus26_16</name>
</gene>
<name>A0A3G5ADW4_9VIRU</name>
<sequence>MEAKEQSDEVKNFSKKMKPFMVQAIVGTMMAHVRANVELEINGMTYSYIMYLNTCWHNWNKKDDPYVVETVKDILDANVIKGSVCLFHWFKEIGLAVLSKIDFKDPIPKGGSIDLKRDVLRAVVGKIYDIGVAPTFKNGMKCSGDKCSDKYDGSDFFLFKKD</sequence>
<protein>
    <submittedName>
        <fullName evidence="1">Uncharacterized protein</fullName>
    </submittedName>
</protein>
<proteinExistence type="predicted"/>
<dbReference type="EMBL" id="MK072408">
    <property type="protein sequence ID" value="AYV84461.1"/>
    <property type="molecule type" value="Genomic_DNA"/>
</dbReference>
<reference evidence="1" key="1">
    <citation type="submission" date="2018-10" db="EMBL/GenBank/DDBJ databases">
        <title>Hidden diversity of soil giant viruses.</title>
        <authorList>
            <person name="Schulz F."/>
            <person name="Alteio L."/>
            <person name="Goudeau D."/>
            <person name="Ryan E.M."/>
            <person name="Malmstrom R.R."/>
            <person name="Blanchard J."/>
            <person name="Woyke T."/>
        </authorList>
    </citation>
    <scope>NUCLEOTIDE SEQUENCE</scope>
    <source>
        <strain evidence="1">HYV1</strain>
    </source>
</reference>